<feature type="domain" description="AMP-dependent synthetase/ligase" evidence="3">
    <location>
        <begin position="29"/>
        <end position="388"/>
    </location>
</feature>
<dbReference type="InterPro" id="IPR050237">
    <property type="entry name" value="ATP-dep_AMP-bd_enzyme"/>
</dbReference>
<accession>A0A1V2DSV1</accession>
<dbReference type="EMBL" id="MSCW01000006">
    <property type="protein sequence ID" value="ONF43682.1"/>
    <property type="molecule type" value="Genomic_DNA"/>
</dbReference>
<dbReference type="FunFam" id="3.30.300.30:FF:000008">
    <property type="entry name" value="2,3-dihydroxybenzoate-AMP ligase"/>
    <property type="match status" value="1"/>
</dbReference>
<dbReference type="InterPro" id="IPR020845">
    <property type="entry name" value="AMP-binding_CS"/>
</dbReference>
<dbReference type="CDD" id="cd17631">
    <property type="entry name" value="FACL_FadD13-like"/>
    <property type="match status" value="1"/>
</dbReference>
<dbReference type="InterPro" id="IPR000873">
    <property type="entry name" value="AMP-dep_synth/lig_dom"/>
</dbReference>
<comment type="caution">
    <text evidence="5">The sequence shown here is derived from an EMBL/GenBank/DDBJ whole genome shotgun (WGS) entry which is preliminary data.</text>
</comment>
<dbReference type="PANTHER" id="PTHR43767">
    <property type="entry name" value="LONG-CHAIN-FATTY-ACID--COA LIGASE"/>
    <property type="match status" value="1"/>
</dbReference>
<sequence length="530" mass="57848">MTDSRAATPAATPADIHRASRNTIGDAVARSAARNGSRPALAFGDRLWTFTELELASNRLAHRLTGLGLNKGDRVAAYGRNSDAYLLLWLACTKAGLIHVPVNYALVHQELAYILSQSGCHALFADTDLQPQVDAVQQDLNIAIAGSLHGGGNPDVLAMARAPGEDSPPTLELTDTDVVQILYTSGTTSDPKGAMHTHRSLLTEYGACQYHLDIRADDRSLAALPLYHSAQMHVFTMPMLLTGGYSRLIHTPTPEAILSLLAEERLNAFFAPPTVWISLLRHPAFDEDRLRHMTKLYYGASIMPAQVVDELGRRLPDAGLYNCYGQSEIAPLATVLLPDEHGARPTSAGRPLNTVLTRIVDPLTGQDCPPGEPGEIVHRSPQLMVGYWDKPEATEDAFRDGWFHSGDLGYRDEAGYLYVVDRIKDVVNTGGVLVASRDVEDVLYRHDAVAEVAVIGVPDDKWIEAICAVVVVKDGHPEDAESLLTHARANLAPFKVPKHIRFVPQLPKNTAGKLLKRKLRETFAPLDTND</sequence>
<dbReference type="Gene3D" id="3.30.300.30">
    <property type="match status" value="1"/>
</dbReference>
<dbReference type="Pfam" id="PF00501">
    <property type="entry name" value="AMP-binding"/>
    <property type="match status" value="1"/>
</dbReference>
<reference evidence="5 6" key="1">
    <citation type="submission" date="2016-12" db="EMBL/GenBank/DDBJ databases">
        <title>Marinobacter lutaoensis whole genome sequencing.</title>
        <authorList>
            <person name="Verma A."/>
            <person name="Krishnamurthi S."/>
        </authorList>
    </citation>
    <scope>NUCLEOTIDE SEQUENCE [LARGE SCALE GENOMIC DNA]</scope>
    <source>
        <strain evidence="5 6">T5054</strain>
    </source>
</reference>
<comment type="similarity">
    <text evidence="1">Belongs to the ATP-dependent AMP-binding enzyme family.</text>
</comment>
<evidence type="ECO:0000259" key="4">
    <source>
        <dbReference type="Pfam" id="PF13193"/>
    </source>
</evidence>
<feature type="domain" description="AMP-binding enzyme C-terminal" evidence="4">
    <location>
        <begin position="439"/>
        <end position="513"/>
    </location>
</feature>
<dbReference type="OrthoDB" id="9803968at2"/>
<dbReference type="InterPro" id="IPR045851">
    <property type="entry name" value="AMP-bd_C_sf"/>
</dbReference>
<evidence type="ECO:0000313" key="5">
    <source>
        <dbReference type="EMBL" id="ONF43682.1"/>
    </source>
</evidence>
<dbReference type="Pfam" id="PF13193">
    <property type="entry name" value="AMP-binding_C"/>
    <property type="match status" value="1"/>
</dbReference>
<evidence type="ECO:0000256" key="1">
    <source>
        <dbReference type="ARBA" id="ARBA00006432"/>
    </source>
</evidence>
<dbReference type="AlphaFoldDB" id="A0A1V2DSV1"/>
<dbReference type="PROSITE" id="PS00455">
    <property type="entry name" value="AMP_BINDING"/>
    <property type="match status" value="1"/>
</dbReference>
<dbReference type="RefSeq" id="WP_076724203.1">
    <property type="nucleotide sequence ID" value="NZ_MSCW01000006.1"/>
</dbReference>
<protein>
    <submittedName>
        <fullName evidence="5">Acyl-CoA synthetase</fullName>
    </submittedName>
</protein>
<dbReference type="STRING" id="135739.BTO32_08455"/>
<evidence type="ECO:0000313" key="6">
    <source>
        <dbReference type="Proteomes" id="UP000189339"/>
    </source>
</evidence>
<dbReference type="GO" id="GO:0016877">
    <property type="term" value="F:ligase activity, forming carbon-sulfur bonds"/>
    <property type="evidence" value="ECO:0007669"/>
    <property type="project" value="UniProtKB-ARBA"/>
</dbReference>
<dbReference type="SUPFAM" id="SSF56801">
    <property type="entry name" value="Acetyl-CoA synthetase-like"/>
    <property type="match status" value="1"/>
</dbReference>
<keyword evidence="6" id="KW-1185">Reference proteome</keyword>
<keyword evidence="2" id="KW-0436">Ligase</keyword>
<dbReference type="InterPro" id="IPR025110">
    <property type="entry name" value="AMP-bd_C"/>
</dbReference>
<name>A0A1V2DSV1_9GAMM</name>
<dbReference type="NCBIfam" id="NF006182">
    <property type="entry name" value="PRK08316.1"/>
    <property type="match status" value="1"/>
</dbReference>
<evidence type="ECO:0000259" key="3">
    <source>
        <dbReference type="Pfam" id="PF00501"/>
    </source>
</evidence>
<dbReference type="Proteomes" id="UP000189339">
    <property type="component" value="Unassembled WGS sequence"/>
</dbReference>
<dbReference type="Gene3D" id="3.40.50.12780">
    <property type="entry name" value="N-terminal domain of ligase-like"/>
    <property type="match status" value="1"/>
</dbReference>
<proteinExistence type="inferred from homology"/>
<dbReference type="InterPro" id="IPR042099">
    <property type="entry name" value="ANL_N_sf"/>
</dbReference>
<gene>
    <name evidence="5" type="ORF">BTO32_08455</name>
</gene>
<organism evidence="5 6">
    <name type="scientific">Marinobacter lutaoensis</name>
    <dbReference type="NCBI Taxonomy" id="135739"/>
    <lineage>
        <taxon>Bacteria</taxon>
        <taxon>Pseudomonadati</taxon>
        <taxon>Pseudomonadota</taxon>
        <taxon>Gammaproteobacteria</taxon>
        <taxon>Pseudomonadales</taxon>
        <taxon>Marinobacteraceae</taxon>
        <taxon>Marinobacter</taxon>
    </lineage>
</organism>
<evidence type="ECO:0000256" key="2">
    <source>
        <dbReference type="ARBA" id="ARBA00022598"/>
    </source>
</evidence>
<dbReference type="PANTHER" id="PTHR43767:SF7">
    <property type="entry name" value="MEDIUM_LONG-CHAIN-FATTY-ACID--COA LIGASE FADD8"/>
    <property type="match status" value="1"/>
</dbReference>